<name>A0A975MLS5_9GAMM</name>
<proteinExistence type="predicted"/>
<evidence type="ECO:0000313" key="2">
    <source>
        <dbReference type="EMBL" id="QWF69729.1"/>
    </source>
</evidence>
<dbReference type="Proteomes" id="UP000676649">
    <property type="component" value="Chromosome"/>
</dbReference>
<organism evidence="2 3">
    <name type="scientific">Methylomonas paludis</name>
    <dbReference type="NCBI Taxonomy" id="1173101"/>
    <lineage>
        <taxon>Bacteria</taxon>
        <taxon>Pseudomonadati</taxon>
        <taxon>Pseudomonadota</taxon>
        <taxon>Gammaproteobacteria</taxon>
        <taxon>Methylococcales</taxon>
        <taxon>Methylococcaceae</taxon>
        <taxon>Methylomonas</taxon>
    </lineage>
</organism>
<protein>
    <submittedName>
        <fullName evidence="2">Uncharacterized protein</fullName>
    </submittedName>
</protein>
<keyword evidence="1" id="KW-0732">Signal</keyword>
<sequence>MKCRYKILAAVALSISLNVAYAYNNTGATHSCDRPIFSEFQPSPNKYNQSFSEFSLVASANTTPTSINVEVSLGGPKIHFSPKELIITTRATGQFEVRGKLDRPVEHGFARVSVTAHSKPGCEKSDGFLVRIH</sequence>
<dbReference type="KEGG" id="mpad:KEF85_10115"/>
<accession>A0A975MLS5</accession>
<evidence type="ECO:0000313" key="3">
    <source>
        <dbReference type="Proteomes" id="UP000676649"/>
    </source>
</evidence>
<evidence type="ECO:0000256" key="1">
    <source>
        <dbReference type="SAM" id="SignalP"/>
    </source>
</evidence>
<feature type="chain" id="PRO_5037225512" evidence="1">
    <location>
        <begin position="23"/>
        <end position="133"/>
    </location>
</feature>
<reference evidence="2" key="1">
    <citation type="submission" date="2021-04" db="EMBL/GenBank/DDBJ databases">
        <title>Draft genome sequence data of methanotrophic Methylovulum sp. strain S1L and Methylomonas sp. strain S2AM isolated from boreal lake water columns.</title>
        <authorList>
            <person name="Rissanen A.J."/>
            <person name="Mangayil R."/>
            <person name="Svenning M.M."/>
            <person name="Khanongnuch R."/>
        </authorList>
    </citation>
    <scope>NUCLEOTIDE SEQUENCE</scope>
    <source>
        <strain evidence="2">S2AM</strain>
    </source>
</reference>
<dbReference type="EMBL" id="CP073754">
    <property type="protein sequence ID" value="QWF69729.1"/>
    <property type="molecule type" value="Genomic_DNA"/>
</dbReference>
<dbReference type="AlphaFoldDB" id="A0A975MLS5"/>
<gene>
    <name evidence="2" type="ORF">KEF85_10115</name>
</gene>
<dbReference type="RefSeq" id="WP_215580128.1">
    <property type="nucleotide sequence ID" value="NZ_CP073754.1"/>
</dbReference>
<keyword evidence="3" id="KW-1185">Reference proteome</keyword>
<feature type="signal peptide" evidence="1">
    <location>
        <begin position="1"/>
        <end position="22"/>
    </location>
</feature>